<proteinExistence type="predicted"/>
<name>U4KXA6_PYROM</name>
<gene>
    <name evidence="1" type="ORF">PCON_05543</name>
</gene>
<sequence length="26" mass="3040">MHCEPCYARCIDTLRTPMKSAVPLFR</sequence>
<protein>
    <submittedName>
        <fullName evidence="1">Uncharacterized protein</fullName>
    </submittedName>
</protein>
<dbReference type="EMBL" id="HF935278">
    <property type="protein sequence ID" value="CCX05956.1"/>
    <property type="molecule type" value="Genomic_DNA"/>
</dbReference>
<accession>U4KXA6</accession>
<organism evidence="1 2">
    <name type="scientific">Pyronema omphalodes (strain CBS 100304)</name>
    <name type="common">Pyronema confluens</name>
    <dbReference type="NCBI Taxonomy" id="1076935"/>
    <lineage>
        <taxon>Eukaryota</taxon>
        <taxon>Fungi</taxon>
        <taxon>Dikarya</taxon>
        <taxon>Ascomycota</taxon>
        <taxon>Pezizomycotina</taxon>
        <taxon>Pezizomycetes</taxon>
        <taxon>Pezizales</taxon>
        <taxon>Pyronemataceae</taxon>
        <taxon>Pyronema</taxon>
    </lineage>
</organism>
<dbReference type="Proteomes" id="UP000018144">
    <property type="component" value="Unassembled WGS sequence"/>
</dbReference>
<dbReference type="AlphaFoldDB" id="U4KXA6"/>
<reference evidence="1 2" key="1">
    <citation type="journal article" date="2013" name="PLoS Genet.">
        <title>The genome and development-dependent transcriptomes of Pyronema confluens: a window into fungal evolution.</title>
        <authorList>
            <person name="Traeger S."/>
            <person name="Altegoer F."/>
            <person name="Freitag M."/>
            <person name="Gabaldon T."/>
            <person name="Kempken F."/>
            <person name="Kumar A."/>
            <person name="Marcet-Houben M."/>
            <person name="Poggeler S."/>
            <person name="Stajich J.E."/>
            <person name="Nowrousian M."/>
        </authorList>
    </citation>
    <scope>NUCLEOTIDE SEQUENCE [LARGE SCALE GENOMIC DNA]</scope>
    <source>
        <strain evidence="2">CBS 100304</strain>
        <tissue evidence="1">Vegetative mycelium</tissue>
    </source>
</reference>
<evidence type="ECO:0000313" key="1">
    <source>
        <dbReference type="EMBL" id="CCX05956.1"/>
    </source>
</evidence>
<keyword evidence="2" id="KW-1185">Reference proteome</keyword>
<evidence type="ECO:0000313" key="2">
    <source>
        <dbReference type="Proteomes" id="UP000018144"/>
    </source>
</evidence>